<organism evidence="4 5">
    <name type="scientific">Pontivivens nitratireducens</name>
    <dbReference type="NCBI Taxonomy" id="2758038"/>
    <lineage>
        <taxon>Bacteria</taxon>
        <taxon>Pseudomonadati</taxon>
        <taxon>Pseudomonadota</taxon>
        <taxon>Alphaproteobacteria</taxon>
        <taxon>Rhodobacterales</taxon>
        <taxon>Paracoccaceae</taxon>
        <taxon>Pontivivens</taxon>
    </lineage>
</organism>
<dbReference type="KEGG" id="mon:G8E03_07920"/>
<feature type="domain" description="ABC transporter" evidence="3">
    <location>
        <begin position="4"/>
        <end position="226"/>
    </location>
</feature>
<dbReference type="CDD" id="cd03214">
    <property type="entry name" value="ABC_Iron-Siderophores_B12_Hemin"/>
    <property type="match status" value="1"/>
</dbReference>
<dbReference type="Gene3D" id="3.40.50.300">
    <property type="entry name" value="P-loop containing nucleotide triphosphate hydrolases"/>
    <property type="match status" value="1"/>
</dbReference>
<proteinExistence type="predicted"/>
<evidence type="ECO:0000313" key="5">
    <source>
        <dbReference type="Proteomes" id="UP000500791"/>
    </source>
</evidence>
<dbReference type="InterPro" id="IPR003593">
    <property type="entry name" value="AAA+_ATPase"/>
</dbReference>
<dbReference type="PANTHER" id="PTHR42794">
    <property type="entry name" value="HEMIN IMPORT ATP-BINDING PROTEIN HMUV"/>
    <property type="match status" value="1"/>
</dbReference>
<keyword evidence="1" id="KW-0547">Nucleotide-binding</keyword>
<dbReference type="InterPro" id="IPR003439">
    <property type="entry name" value="ABC_transporter-like_ATP-bd"/>
</dbReference>
<dbReference type="InterPro" id="IPR017871">
    <property type="entry name" value="ABC_transporter-like_CS"/>
</dbReference>
<evidence type="ECO:0000256" key="2">
    <source>
        <dbReference type="ARBA" id="ARBA00022840"/>
    </source>
</evidence>
<keyword evidence="2 4" id="KW-0067">ATP-binding</keyword>
<evidence type="ECO:0000259" key="3">
    <source>
        <dbReference type="PROSITE" id="PS50893"/>
    </source>
</evidence>
<reference evidence="4 5" key="1">
    <citation type="submission" date="2020-03" db="EMBL/GenBank/DDBJ databases">
        <title>Complete genome sequence of Monaibacterium sp. ALG8 with diverse plasmids.</title>
        <authorList>
            <person name="Sun C."/>
        </authorList>
    </citation>
    <scope>NUCLEOTIDE SEQUENCE [LARGE SCALE GENOMIC DNA]</scope>
    <source>
        <strain evidence="4 5">ALG8</strain>
    </source>
</reference>
<evidence type="ECO:0000313" key="4">
    <source>
        <dbReference type="EMBL" id="QIK40700.1"/>
    </source>
</evidence>
<dbReference type="Proteomes" id="UP000500791">
    <property type="component" value="Chromosome"/>
</dbReference>
<protein>
    <submittedName>
        <fullName evidence="4">ABC transporter ATP-binding protein</fullName>
    </submittedName>
</protein>
<dbReference type="PROSITE" id="PS50893">
    <property type="entry name" value="ABC_TRANSPORTER_2"/>
    <property type="match status" value="1"/>
</dbReference>
<keyword evidence="5" id="KW-1185">Reference proteome</keyword>
<sequence length="244" mass="26178">MSLLTLTDLKSFRRDRIVLDGISLHIAAGEVVGLIGRNGAGKTTLMRAALGLIPFSGYSSLMQMGPRLRARHVAWLPQSREIAWPISVEALVALGRLPHEDTDPAPVTAALHRMDLEALRHRPATELSGGEQARVLIARTLAQQAPLLMADEPVAGLDPAHQIATMQVLGDLARGGHGVLVSIHDLGLAVRHCTRLIALDQGRIAADGPPREVLTPALLHRVFGITAHFEETPQGPIFQPLGTV</sequence>
<dbReference type="Pfam" id="PF00005">
    <property type="entry name" value="ABC_tran"/>
    <property type="match status" value="1"/>
</dbReference>
<dbReference type="AlphaFoldDB" id="A0A6G7VLB9"/>
<gene>
    <name evidence="4" type="ORF">G8E03_07920</name>
</gene>
<dbReference type="PROSITE" id="PS00211">
    <property type="entry name" value="ABC_TRANSPORTER_1"/>
    <property type="match status" value="1"/>
</dbReference>
<dbReference type="PANTHER" id="PTHR42794:SF2">
    <property type="entry name" value="ABC TRANSPORTER ATP-BINDING PROTEIN"/>
    <property type="match status" value="1"/>
</dbReference>
<dbReference type="InterPro" id="IPR027417">
    <property type="entry name" value="P-loop_NTPase"/>
</dbReference>
<dbReference type="SUPFAM" id="SSF52540">
    <property type="entry name" value="P-loop containing nucleoside triphosphate hydrolases"/>
    <property type="match status" value="1"/>
</dbReference>
<dbReference type="GO" id="GO:0005524">
    <property type="term" value="F:ATP binding"/>
    <property type="evidence" value="ECO:0007669"/>
    <property type="project" value="UniProtKB-KW"/>
</dbReference>
<evidence type="ECO:0000256" key="1">
    <source>
        <dbReference type="ARBA" id="ARBA00022741"/>
    </source>
</evidence>
<name>A0A6G7VLB9_9RHOB</name>
<dbReference type="EMBL" id="CP049811">
    <property type="protein sequence ID" value="QIK40700.1"/>
    <property type="molecule type" value="Genomic_DNA"/>
</dbReference>
<dbReference type="RefSeq" id="WP_166190436.1">
    <property type="nucleotide sequence ID" value="NZ_CP049811.1"/>
</dbReference>
<dbReference type="SMART" id="SM00382">
    <property type="entry name" value="AAA"/>
    <property type="match status" value="1"/>
</dbReference>
<dbReference type="GO" id="GO:0016887">
    <property type="term" value="F:ATP hydrolysis activity"/>
    <property type="evidence" value="ECO:0007669"/>
    <property type="project" value="InterPro"/>
</dbReference>
<accession>A0A6G7VLB9</accession>